<feature type="region of interest" description="Disordered" evidence="1">
    <location>
        <begin position="290"/>
        <end position="310"/>
    </location>
</feature>
<dbReference type="PANTHER" id="PTHR35788:SF1">
    <property type="entry name" value="EXPORTED PROTEIN"/>
    <property type="match status" value="1"/>
</dbReference>
<dbReference type="Pfam" id="PF04294">
    <property type="entry name" value="VanW"/>
    <property type="match status" value="1"/>
</dbReference>
<accession>A0ABQ1Q2R7</accession>
<proteinExistence type="predicted"/>
<organism evidence="3 4">
    <name type="scientific">Pontibacillus salipaludis</name>
    <dbReference type="NCBI Taxonomy" id="1697394"/>
    <lineage>
        <taxon>Bacteria</taxon>
        <taxon>Bacillati</taxon>
        <taxon>Bacillota</taxon>
        <taxon>Bacilli</taxon>
        <taxon>Bacillales</taxon>
        <taxon>Bacillaceae</taxon>
        <taxon>Pontibacillus</taxon>
    </lineage>
</organism>
<protein>
    <recommendedName>
        <fullName evidence="5">Peptidoglycan binding domain-containing protein</fullName>
    </recommendedName>
</protein>
<evidence type="ECO:0000313" key="4">
    <source>
        <dbReference type="Proteomes" id="UP000642571"/>
    </source>
</evidence>
<sequence>MKMALLGLSILVSGASAQNGQDSLSIFYKGDEVKRIQVESFFHQVGEPFLDLEEVKELSNELNKQLREEPINAKIGASGEIVPGEPGSKVYEDKFQTKLIEGLYNTQHKDIRVPLMTVHPKVDAELIAHIRTQQIGQYVTYFNKNNVERTHNIQLSSDAIDNHVVFPNEVFSFNEVVGKRTKERGYKPAPVIVKGEVTEGIGGGICQVSSTLFNAVDHARIKIVERYSHSKQVPYVPPGRDATVSWWGPDFTFKNNYNEPLLIRSNVVGGTLRVAIYSANGVEVKQRDIPDASKELPDETHIDDIEKWTD</sequence>
<keyword evidence="2" id="KW-0732">Signal</keyword>
<evidence type="ECO:0008006" key="5">
    <source>
        <dbReference type="Google" id="ProtNLM"/>
    </source>
</evidence>
<feature type="signal peptide" evidence="2">
    <location>
        <begin position="1"/>
        <end position="17"/>
    </location>
</feature>
<reference evidence="4" key="1">
    <citation type="journal article" date="2019" name="Int. J. Syst. Evol. Microbiol.">
        <title>The Global Catalogue of Microorganisms (GCM) 10K type strain sequencing project: providing services to taxonomists for standard genome sequencing and annotation.</title>
        <authorList>
            <consortium name="The Broad Institute Genomics Platform"/>
            <consortium name="The Broad Institute Genome Sequencing Center for Infectious Disease"/>
            <person name="Wu L."/>
            <person name="Ma J."/>
        </authorList>
    </citation>
    <scope>NUCLEOTIDE SEQUENCE [LARGE SCALE GENOMIC DNA]</scope>
    <source>
        <strain evidence="4">CGMCC 1.15353</strain>
    </source>
</reference>
<evidence type="ECO:0000256" key="1">
    <source>
        <dbReference type="SAM" id="MobiDB-lite"/>
    </source>
</evidence>
<keyword evidence="4" id="KW-1185">Reference proteome</keyword>
<dbReference type="EMBL" id="BMIN01000006">
    <property type="protein sequence ID" value="GGD10438.1"/>
    <property type="molecule type" value="Genomic_DNA"/>
</dbReference>
<comment type="caution">
    <text evidence="3">The sequence shown here is derived from an EMBL/GenBank/DDBJ whole genome shotgun (WGS) entry which is preliminary data.</text>
</comment>
<name>A0ABQ1Q2R7_9BACI</name>
<feature type="chain" id="PRO_5045393895" description="Peptidoglycan binding domain-containing protein" evidence="2">
    <location>
        <begin position="18"/>
        <end position="310"/>
    </location>
</feature>
<dbReference type="InterPro" id="IPR007391">
    <property type="entry name" value="Vancomycin_resist_VanW"/>
</dbReference>
<dbReference type="RefSeq" id="WP_188652858.1">
    <property type="nucleotide sequence ID" value="NZ_BMIN01000006.1"/>
</dbReference>
<dbReference type="InterPro" id="IPR052913">
    <property type="entry name" value="Glycopeptide_resist_protein"/>
</dbReference>
<dbReference type="PANTHER" id="PTHR35788">
    <property type="entry name" value="EXPORTED PROTEIN-RELATED"/>
    <property type="match status" value="1"/>
</dbReference>
<dbReference type="Proteomes" id="UP000642571">
    <property type="component" value="Unassembled WGS sequence"/>
</dbReference>
<evidence type="ECO:0000313" key="3">
    <source>
        <dbReference type="EMBL" id="GGD10438.1"/>
    </source>
</evidence>
<evidence type="ECO:0000256" key="2">
    <source>
        <dbReference type="SAM" id="SignalP"/>
    </source>
</evidence>
<gene>
    <name evidence="3" type="primary">yoaR</name>
    <name evidence="3" type="ORF">GCM10011389_17530</name>
</gene>